<feature type="transmembrane region" description="Helical" evidence="9">
    <location>
        <begin position="277"/>
        <end position="298"/>
    </location>
</feature>
<dbReference type="GO" id="GO:0005886">
    <property type="term" value="C:plasma membrane"/>
    <property type="evidence" value="ECO:0007669"/>
    <property type="project" value="UniProtKB-SubCell"/>
</dbReference>
<protein>
    <submittedName>
        <fullName evidence="12">Putative membrane protein</fullName>
    </submittedName>
</protein>
<keyword evidence="13" id="KW-1185">Reference proteome</keyword>
<reference evidence="12 13" key="1">
    <citation type="submission" date="2018-11" db="EMBL/GenBank/DDBJ databases">
        <title>Complete genome sequencing of the Actinobacteria Serinibacter sp. K3-2.</title>
        <authorList>
            <person name="Rakitin A.L."/>
            <person name="Beletsky A.V."/>
            <person name="Mardanov A.V."/>
            <person name="Ravin N.V."/>
            <person name="Gromova A.S."/>
            <person name="Filippova S.N."/>
            <person name="Gal'Chenko V.F."/>
        </authorList>
    </citation>
    <scope>NUCLEOTIDE SEQUENCE [LARGE SCALE GENOMIC DNA]</scope>
    <source>
        <strain evidence="12 13">K3-2</strain>
    </source>
</reference>
<accession>A0A4Z1E333</accession>
<dbReference type="OrthoDB" id="9763957at2"/>
<dbReference type="PANTHER" id="PTHR34390:SF1">
    <property type="entry name" value="SUCCINATE TRANSPORTER SUBUNIT YJJB-RELATED"/>
    <property type="match status" value="1"/>
</dbReference>
<dbReference type="InterPro" id="IPR024528">
    <property type="entry name" value="ThrE_2"/>
</dbReference>
<keyword evidence="5 9" id="KW-1133">Transmembrane helix</keyword>
<keyword evidence="3" id="KW-0997">Cell inner membrane</keyword>
<feature type="compositionally biased region" description="Low complexity" evidence="8">
    <location>
        <begin position="488"/>
        <end position="502"/>
    </location>
</feature>
<evidence type="ECO:0000256" key="7">
    <source>
        <dbReference type="ARBA" id="ARBA00034125"/>
    </source>
</evidence>
<evidence type="ECO:0000259" key="10">
    <source>
        <dbReference type="Pfam" id="PF06738"/>
    </source>
</evidence>
<dbReference type="GO" id="GO:0015744">
    <property type="term" value="P:succinate transport"/>
    <property type="evidence" value="ECO:0007669"/>
    <property type="project" value="TreeGrafter"/>
</dbReference>
<dbReference type="InterPro" id="IPR010619">
    <property type="entry name" value="ThrE-like_N"/>
</dbReference>
<dbReference type="AlphaFoldDB" id="A0A4Z1E333"/>
<organism evidence="12 13">
    <name type="scientific">Serinibacter arcticus</name>
    <dbReference type="NCBI Taxonomy" id="1655435"/>
    <lineage>
        <taxon>Bacteria</taxon>
        <taxon>Bacillati</taxon>
        <taxon>Actinomycetota</taxon>
        <taxon>Actinomycetes</taxon>
        <taxon>Micrococcales</taxon>
        <taxon>Beutenbergiaceae</taxon>
        <taxon>Serinibacter</taxon>
    </lineage>
</organism>
<keyword evidence="6 9" id="KW-0472">Membrane</keyword>
<gene>
    <name evidence="12" type="ORF">SERN_1166</name>
</gene>
<proteinExistence type="inferred from homology"/>
<evidence type="ECO:0000256" key="1">
    <source>
        <dbReference type="ARBA" id="ARBA00004651"/>
    </source>
</evidence>
<evidence type="ECO:0000256" key="8">
    <source>
        <dbReference type="SAM" id="MobiDB-lite"/>
    </source>
</evidence>
<feature type="region of interest" description="Disordered" evidence="8">
    <location>
        <begin position="15"/>
        <end position="34"/>
    </location>
</feature>
<feature type="transmembrane region" description="Helical" evidence="9">
    <location>
        <begin position="162"/>
        <end position="179"/>
    </location>
</feature>
<evidence type="ECO:0000256" key="3">
    <source>
        <dbReference type="ARBA" id="ARBA00022519"/>
    </source>
</evidence>
<feature type="transmembrane region" description="Helical" evidence="9">
    <location>
        <begin position="244"/>
        <end position="265"/>
    </location>
</feature>
<evidence type="ECO:0000256" key="5">
    <source>
        <dbReference type="ARBA" id="ARBA00022989"/>
    </source>
</evidence>
<dbReference type="EMBL" id="RHPJ01000002">
    <property type="protein sequence ID" value="TGO05162.1"/>
    <property type="molecule type" value="Genomic_DNA"/>
</dbReference>
<feature type="transmembrane region" description="Helical" evidence="9">
    <location>
        <begin position="391"/>
        <end position="413"/>
    </location>
</feature>
<feature type="region of interest" description="Disordered" evidence="8">
    <location>
        <begin position="459"/>
        <end position="528"/>
    </location>
</feature>
<dbReference type="Pfam" id="PF06738">
    <property type="entry name" value="ThrE"/>
    <property type="match status" value="1"/>
</dbReference>
<keyword evidence="2" id="KW-1003">Cell membrane</keyword>
<feature type="domain" description="Threonine/serine exporter-like N-terminal" evidence="10">
    <location>
        <begin position="43"/>
        <end position="300"/>
    </location>
</feature>
<dbReference type="Pfam" id="PF12821">
    <property type="entry name" value="ThrE_2"/>
    <property type="match status" value="1"/>
</dbReference>
<feature type="transmembrane region" description="Helical" evidence="9">
    <location>
        <begin position="344"/>
        <end position="361"/>
    </location>
</feature>
<dbReference type="RefSeq" id="WP_158292584.1">
    <property type="nucleotide sequence ID" value="NZ_RHPJ01000002.1"/>
</dbReference>
<evidence type="ECO:0000256" key="4">
    <source>
        <dbReference type="ARBA" id="ARBA00022692"/>
    </source>
</evidence>
<feature type="domain" description="Threonine/Serine exporter ThrE" evidence="11">
    <location>
        <begin position="325"/>
        <end position="450"/>
    </location>
</feature>
<comment type="subcellular location">
    <subcellularLocation>
        <location evidence="1">Cell membrane</location>
        <topology evidence="1">Multi-pass membrane protein</topology>
    </subcellularLocation>
</comment>
<evidence type="ECO:0000256" key="2">
    <source>
        <dbReference type="ARBA" id="ARBA00022475"/>
    </source>
</evidence>
<sequence>MRSLSLARRLAAHAVGKPPTVPTGRRAEPASRDAQAVRETMELAARLGEAMLSLGASASDVFGTIRDVCRSFDVRCEVDLTFTSILIADDSTGTSVLRVVHDQATDYGRLSRVVDLAREIIAMPSLRGVSIEEWSRTARVRLEHGHAALDEIVKAPHSYRRALVTVALAAMAASIAVLLGGGLLVAAVAAVTTALIDTTLRLLARWQLPPFFLQIIGAAIATGVAVLLLTVIPGLPVEFTTLPPSLVVASSIVVLLAGMSLVGAADDAINGFPITAGGLLFQVVLLTLGIVIGIGGVLDLARRAGVSLTLVDLPANPYPVWVLVLASLLTSGAWATASYARPRAALIAATAGGVTYLMFWGFSTLGLGVPMASAGAALVLGFIADSLARRLGVPALVTTVCGIVPLLPGLTIYRGMLDLVSDDGDGSGVGMLLQASMIGLGLAAGVTLGEVLAQRLRGLQPRNPRRRHRNVVPQGGPAEPADSGHPVAEGAESGETAETTAAPVDAARLAGATADHADVAPGEPAAKP</sequence>
<feature type="transmembrane region" description="Helical" evidence="9">
    <location>
        <begin position="367"/>
        <end position="384"/>
    </location>
</feature>
<feature type="transmembrane region" description="Helical" evidence="9">
    <location>
        <begin position="211"/>
        <end position="232"/>
    </location>
</feature>
<keyword evidence="4 9" id="KW-0812">Transmembrane</keyword>
<dbReference type="GO" id="GO:0022857">
    <property type="term" value="F:transmembrane transporter activity"/>
    <property type="evidence" value="ECO:0007669"/>
    <property type="project" value="InterPro"/>
</dbReference>
<comment type="caution">
    <text evidence="12">The sequence shown here is derived from an EMBL/GenBank/DDBJ whole genome shotgun (WGS) entry which is preliminary data.</text>
</comment>
<feature type="transmembrane region" description="Helical" evidence="9">
    <location>
        <begin position="318"/>
        <end position="337"/>
    </location>
</feature>
<evidence type="ECO:0000259" key="11">
    <source>
        <dbReference type="Pfam" id="PF12821"/>
    </source>
</evidence>
<feature type="transmembrane region" description="Helical" evidence="9">
    <location>
        <begin position="433"/>
        <end position="453"/>
    </location>
</feature>
<evidence type="ECO:0000256" key="6">
    <source>
        <dbReference type="ARBA" id="ARBA00023136"/>
    </source>
</evidence>
<dbReference type="Proteomes" id="UP000297318">
    <property type="component" value="Unassembled WGS sequence"/>
</dbReference>
<comment type="similarity">
    <text evidence="7">Belongs to the ThrE exporter (TC 2.A.79) family.</text>
</comment>
<dbReference type="PANTHER" id="PTHR34390">
    <property type="entry name" value="UPF0442 PROTEIN YJJB-RELATED"/>
    <property type="match status" value="1"/>
</dbReference>
<evidence type="ECO:0000313" key="12">
    <source>
        <dbReference type="EMBL" id="TGO05162.1"/>
    </source>
</evidence>
<dbReference type="InterPro" id="IPR050539">
    <property type="entry name" value="ThrE_Dicarb/AminoAcid_Exp"/>
</dbReference>
<evidence type="ECO:0000313" key="13">
    <source>
        <dbReference type="Proteomes" id="UP000297318"/>
    </source>
</evidence>
<feature type="compositionally biased region" description="Basic and acidic residues" evidence="8">
    <location>
        <begin position="25"/>
        <end position="34"/>
    </location>
</feature>
<name>A0A4Z1E333_9MICO</name>
<evidence type="ECO:0000256" key="9">
    <source>
        <dbReference type="SAM" id="Phobius"/>
    </source>
</evidence>